<feature type="region of interest" description="Disordered" evidence="8">
    <location>
        <begin position="148"/>
        <end position="228"/>
    </location>
</feature>
<dbReference type="PANTHER" id="PTHR11636">
    <property type="entry name" value="POU DOMAIN"/>
    <property type="match status" value="1"/>
</dbReference>
<evidence type="ECO:0000256" key="2">
    <source>
        <dbReference type="ARBA" id="ARBA00023125"/>
    </source>
</evidence>
<dbReference type="SMART" id="SM00389">
    <property type="entry name" value="HOX"/>
    <property type="match status" value="1"/>
</dbReference>
<dbReference type="SUPFAM" id="SSF46689">
    <property type="entry name" value="Homeodomain-like"/>
    <property type="match status" value="1"/>
</dbReference>
<dbReference type="GO" id="GO:0006357">
    <property type="term" value="P:regulation of transcription by RNA polymerase II"/>
    <property type="evidence" value="ECO:0000318"/>
    <property type="project" value="GO_Central"/>
</dbReference>
<dbReference type="PRINTS" id="PR00028">
    <property type="entry name" value="POUDOMAIN"/>
</dbReference>
<dbReference type="OrthoDB" id="6358449at2759"/>
<evidence type="ECO:0000256" key="1">
    <source>
        <dbReference type="ARBA" id="ARBA00004123"/>
    </source>
</evidence>
<dbReference type="CTD" id="108699884"/>
<dbReference type="FunFam" id="1.10.260.40:FF:000022">
    <property type="entry name" value="POU domain protein"/>
    <property type="match status" value="1"/>
</dbReference>
<feature type="compositionally biased region" description="Low complexity" evidence="8">
    <location>
        <begin position="185"/>
        <end position="195"/>
    </location>
</feature>
<dbReference type="SUPFAM" id="SSF47413">
    <property type="entry name" value="lambda repressor-like DNA-binding domains"/>
    <property type="match status" value="1"/>
</dbReference>
<dbReference type="GO" id="GO:0001702">
    <property type="term" value="P:gastrulation with mouth forming second"/>
    <property type="evidence" value="ECO:0007669"/>
    <property type="project" value="UniProtKB-ARBA"/>
</dbReference>
<evidence type="ECO:0000256" key="8">
    <source>
        <dbReference type="SAM" id="MobiDB-lite"/>
    </source>
</evidence>
<dbReference type="Pfam" id="PF00046">
    <property type="entry name" value="Homeodomain"/>
    <property type="match status" value="1"/>
</dbReference>
<dbReference type="CDD" id="cd00086">
    <property type="entry name" value="homeodomain"/>
    <property type="match status" value="1"/>
</dbReference>
<evidence type="ECO:0000256" key="3">
    <source>
        <dbReference type="ARBA" id="ARBA00023155"/>
    </source>
</evidence>
<dbReference type="PROSITE" id="PS50071">
    <property type="entry name" value="HOMEOBOX_2"/>
    <property type="match status" value="1"/>
</dbReference>
<evidence type="ECO:0000256" key="4">
    <source>
        <dbReference type="ARBA" id="ARBA00023242"/>
    </source>
</evidence>
<dbReference type="KEGG" id="xla:108699884"/>
<evidence type="ECO:0000313" key="9">
    <source>
        <dbReference type="Proteomes" id="UP000186698"/>
    </source>
</evidence>
<dbReference type="PROSITE" id="PS00027">
    <property type="entry name" value="HOMEOBOX_1"/>
    <property type="match status" value="1"/>
</dbReference>
<dbReference type="InterPro" id="IPR050255">
    <property type="entry name" value="POU_domain_TF"/>
</dbReference>
<protein>
    <recommendedName>
        <fullName evidence="7">POU domain protein</fullName>
    </recommendedName>
</protein>
<dbReference type="AGR" id="Xenbase:XB-GENE-17344635"/>
<comment type="similarity">
    <text evidence="7">Belongs to the POU transcription factor family.</text>
</comment>
<dbReference type="SMART" id="SM00352">
    <property type="entry name" value="POU"/>
    <property type="match status" value="1"/>
</dbReference>
<keyword evidence="2 5" id="KW-0238">DNA-binding</keyword>
<dbReference type="AlphaFoldDB" id="A0A1L8F0V3"/>
<dbReference type="Pfam" id="PF00157">
    <property type="entry name" value="Pou"/>
    <property type="match status" value="1"/>
</dbReference>
<dbReference type="GO" id="GO:0005667">
    <property type="term" value="C:transcription regulator complex"/>
    <property type="evidence" value="ECO:0007669"/>
    <property type="project" value="UniProtKB-ARBA"/>
</dbReference>
<feature type="compositionally biased region" description="Polar residues" evidence="8">
    <location>
        <begin position="78"/>
        <end position="88"/>
    </location>
</feature>
<dbReference type="InterPro" id="IPR001356">
    <property type="entry name" value="HD"/>
</dbReference>
<keyword evidence="4 5" id="KW-0539">Nucleus</keyword>
<dbReference type="GO" id="GO:0000981">
    <property type="term" value="F:DNA-binding transcription factor activity, RNA polymerase II-specific"/>
    <property type="evidence" value="ECO:0000318"/>
    <property type="project" value="GO_Central"/>
</dbReference>
<organism evidence="9 10">
    <name type="scientific">Xenopus laevis</name>
    <name type="common">African clawed frog</name>
    <dbReference type="NCBI Taxonomy" id="8355"/>
    <lineage>
        <taxon>Eukaryota</taxon>
        <taxon>Metazoa</taxon>
        <taxon>Chordata</taxon>
        <taxon>Craniata</taxon>
        <taxon>Vertebrata</taxon>
        <taxon>Euteleostomi</taxon>
        <taxon>Amphibia</taxon>
        <taxon>Batrachia</taxon>
        <taxon>Anura</taxon>
        <taxon>Pipoidea</taxon>
        <taxon>Pipidae</taxon>
        <taxon>Xenopodinae</taxon>
        <taxon>Xenopus</taxon>
        <taxon>Xenopus</taxon>
    </lineage>
</organism>
<dbReference type="InterPro" id="IPR017970">
    <property type="entry name" value="Homeobox_CS"/>
</dbReference>
<dbReference type="RefSeq" id="XP_018088020.1">
    <property type="nucleotide sequence ID" value="XM_018232531.2"/>
</dbReference>
<dbReference type="InterPro" id="IPR000327">
    <property type="entry name" value="POU_dom"/>
</dbReference>
<feature type="compositionally biased region" description="Polar residues" evidence="8">
    <location>
        <begin position="161"/>
        <end position="184"/>
    </location>
</feature>
<sequence length="447" mass="49215">MFNQQAYPSFTHNPALVPDGSGQYNLGTYTGTAGDHHQAQAFFSFSGVKSDYGDLGGQTTSVGHLSAWNPLTSLDSANQLGISGQGNPFKNLKREREDKEEKSESPEPKCSPPSLPPAAPIYTHAWNPNATFWSQVCSGGTTVASKPLLIPHQPGDKCDPESTNNIFTSSPDKSKESGISSLENSRCSSATSSSSGGINLGTLRSLSRGASDGLTSDSEEEAPNSGEMEQFAKDLKHKRITMGYTQADVGYALGVLFGKTFSQTTICRFESLQLSFKNMCKLKPLLRSWLHEVENNENLQEIISRGQIIPQVQKRKHRTSIEDNVRHTLENYFMQCSKPSAQEIAQIARELNMEKDVVRVWFCNRRQKGKRQVYPYNMETSGESYDATQLLTSPSQGPFQLPQVMPLQVFPTVPLGPNPAIYVPTYHKNDTFPQAMHHGIGMGNQGN</sequence>
<dbReference type="GeneID" id="108699884"/>
<dbReference type="InterPro" id="IPR010982">
    <property type="entry name" value="Lambda_DNA-bd_dom_sf"/>
</dbReference>
<evidence type="ECO:0000256" key="5">
    <source>
        <dbReference type="PROSITE-ProRule" id="PRU00108"/>
    </source>
</evidence>
<evidence type="ECO:0000256" key="6">
    <source>
        <dbReference type="RuleBase" id="RU000682"/>
    </source>
</evidence>
<keyword evidence="7" id="KW-0804">Transcription</keyword>
<keyword evidence="3 5" id="KW-0371">Homeobox</keyword>
<dbReference type="Proteomes" id="UP000186698">
    <property type="component" value="Chromosome 8S"/>
</dbReference>
<keyword evidence="9" id="KW-1185">Reference proteome</keyword>
<dbReference type="Gene3D" id="1.10.260.40">
    <property type="entry name" value="lambda repressor-like DNA-binding domains"/>
    <property type="match status" value="1"/>
</dbReference>
<dbReference type="STRING" id="8355.A0A1L8F0V3"/>
<dbReference type="InterPro" id="IPR009057">
    <property type="entry name" value="Homeodomain-like_sf"/>
</dbReference>
<dbReference type="InterPro" id="IPR013847">
    <property type="entry name" value="POU"/>
</dbReference>
<accession>A0A1L8F0V3</accession>
<dbReference type="GO" id="GO:0140297">
    <property type="term" value="F:DNA-binding transcription factor binding"/>
    <property type="evidence" value="ECO:0007669"/>
    <property type="project" value="UniProtKB-ARBA"/>
</dbReference>
<dbReference type="Xenbase" id="XB-GENE-17344635">
    <property type="gene designation" value="pou5f3.S"/>
</dbReference>
<dbReference type="GO" id="GO:0005634">
    <property type="term" value="C:nucleus"/>
    <property type="evidence" value="ECO:0007669"/>
    <property type="project" value="UniProtKB-SubCell"/>
</dbReference>
<evidence type="ECO:0000313" key="10">
    <source>
        <dbReference type="RefSeq" id="XP_018088020.1"/>
    </source>
</evidence>
<feature type="region of interest" description="Disordered" evidence="8">
    <location>
        <begin position="78"/>
        <end position="116"/>
    </location>
</feature>
<evidence type="ECO:0000313" key="11">
    <source>
        <dbReference type="Xenbase" id="XB-GENE-17344635"/>
    </source>
</evidence>
<feature type="compositionally biased region" description="Basic and acidic residues" evidence="8">
    <location>
        <begin position="92"/>
        <end position="107"/>
    </location>
</feature>
<dbReference type="PaxDb" id="8355-A0A1L8F0V3"/>
<name>A0A1L8F0V3_XENLA</name>
<dbReference type="Gene3D" id="1.10.10.60">
    <property type="entry name" value="Homeodomain-like"/>
    <property type="match status" value="1"/>
</dbReference>
<proteinExistence type="inferred from homology"/>
<dbReference type="Bgee" id="108699884">
    <property type="expression patterns" value="Expressed in gastrula and 2 other cell types or tissues"/>
</dbReference>
<dbReference type="PROSITE" id="PS51179">
    <property type="entry name" value="POU_3"/>
    <property type="match status" value="1"/>
</dbReference>
<dbReference type="PROSITE" id="PS00465">
    <property type="entry name" value="POU_2"/>
    <property type="match status" value="1"/>
</dbReference>
<evidence type="ECO:0000256" key="7">
    <source>
        <dbReference type="RuleBase" id="RU361194"/>
    </source>
</evidence>
<dbReference type="GO" id="GO:0000978">
    <property type="term" value="F:RNA polymerase II cis-regulatory region sequence-specific DNA binding"/>
    <property type="evidence" value="ECO:0000318"/>
    <property type="project" value="GO_Central"/>
</dbReference>
<feature type="DNA-binding region" description="Homeobox" evidence="5">
    <location>
        <begin position="314"/>
        <end position="373"/>
    </location>
</feature>
<reference evidence="10" key="1">
    <citation type="submission" date="2025-08" db="UniProtKB">
        <authorList>
            <consortium name="RefSeq"/>
        </authorList>
    </citation>
    <scope>IDENTIFICATION</scope>
    <source>
        <strain evidence="10">J_2021</strain>
        <tissue evidence="10">Erythrocytes</tissue>
    </source>
</reference>
<gene>
    <name evidence="11" type="primary">pou5f3.S</name>
    <name evidence="10" type="synonym">pou5f3.1.S</name>
</gene>
<comment type="subcellular location">
    <subcellularLocation>
        <location evidence="1 5 6">Nucleus</location>
    </subcellularLocation>
</comment>
<dbReference type="PANTHER" id="PTHR11636:SF135">
    <property type="entry name" value="POU DOMAIN, CLASS 5, TRANSCRIPTION FACTOR 1.2"/>
    <property type="match status" value="1"/>
</dbReference>